<evidence type="ECO:0000313" key="7">
    <source>
        <dbReference type="EMBL" id="CEE03098.1"/>
    </source>
</evidence>
<evidence type="ECO:0008006" key="11">
    <source>
        <dbReference type="Google" id="ProtNLM"/>
    </source>
</evidence>
<evidence type="ECO:0000313" key="8">
    <source>
        <dbReference type="EMBL" id="KIO70934.1"/>
    </source>
</evidence>
<evidence type="ECO:0000256" key="3">
    <source>
        <dbReference type="ARBA" id="ARBA00022692"/>
    </source>
</evidence>
<name>A0A090J346_9BACI</name>
<dbReference type="RefSeq" id="WP_034773191.1">
    <property type="nucleotide sequence ID" value="NZ_CCRF01000101.1"/>
</dbReference>
<sequence length="129" mass="14750">MPDIQFLYNRYRKYMFYLLAIFVFGWGFTSFKEVFLGFILGTAVSFINLWLLYKKTIRLSEAVAKGKAVYSIGSLSRFAYAALAILIAIQFPNDINILSTLIGLLTSYLVMALDSLVFTIKKGYRKRGE</sequence>
<dbReference type="eggNOG" id="ENOG5032XWN">
    <property type="taxonomic scope" value="Bacteria"/>
</dbReference>
<gene>
    <name evidence="8" type="ORF">B4167_1341</name>
    <name evidence="7" type="ORF">BT1A1_3316</name>
</gene>
<evidence type="ECO:0000256" key="1">
    <source>
        <dbReference type="ARBA" id="ARBA00004651"/>
    </source>
</evidence>
<evidence type="ECO:0000256" key="6">
    <source>
        <dbReference type="SAM" id="Phobius"/>
    </source>
</evidence>
<keyword evidence="10" id="KW-1185">Reference proteome</keyword>
<dbReference type="EMBL" id="CCRF01000101">
    <property type="protein sequence ID" value="CEE03098.1"/>
    <property type="molecule type" value="Genomic_DNA"/>
</dbReference>
<dbReference type="PANTHER" id="PTHR40035:SF1">
    <property type="entry name" value="ATP SYNTHASE PROTEIN I"/>
    <property type="match status" value="1"/>
</dbReference>
<feature type="transmembrane region" description="Helical" evidence="6">
    <location>
        <begin position="34"/>
        <end position="53"/>
    </location>
</feature>
<organism evidence="7 10">
    <name type="scientific">Caldibacillus thermoamylovorans</name>
    <dbReference type="NCBI Taxonomy" id="35841"/>
    <lineage>
        <taxon>Bacteria</taxon>
        <taxon>Bacillati</taxon>
        <taxon>Bacillota</taxon>
        <taxon>Bacilli</taxon>
        <taxon>Bacillales</taxon>
        <taxon>Bacillaceae</taxon>
        <taxon>Caldibacillus</taxon>
    </lineage>
</organism>
<evidence type="ECO:0000256" key="5">
    <source>
        <dbReference type="ARBA" id="ARBA00023136"/>
    </source>
</evidence>
<evidence type="ECO:0000256" key="2">
    <source>
        <dbReference type="ARBA" id="ARBA00022475"/>
    </source>
</evidence>
<dbReference type="STRING" id="35841.B4167_1341"/>
<proteinExistence type="predicted"/>
<dbReference type="OrthoDB" id="2355635at2"/>
<keyword evidence="5 6" id="KW-0472">Membrane</keyword>
<dbReference type="AlphaFoldDB" id="A0A090J346"/>
<dbReference type="Pfam" id="PF03899">
    <property type="entry name" value="ATP-synt_I"/>
    <property type="match status" value="1"/>
</dbReference>
<dbReference type="InterPro" id="IPR005598">
    <property type="entry name" value="ATP_synth_I"/>
</dbReference>
<accession>A0A090J346</accession>
<reference evidence="7 10" key="1">
    <citation type="submission" date="2014-07" db="EMBL/GenBank/DDBJ databases">
        <authorList>
            <person name="Wibberg Daniel"/>
        </authorList>
    </citation>
    <scope>NUCLEOTIDE SEQUENCE [LARGE SCALE GENOMIC DNA]</scope>
</reference>
<dbReference type="PANTHER" id="PTHR40035">
    <property type="entry name" value="ATP SYNTHASE PROTEIN I"/>
    <property type="match status" value="1"/>
</dbReference>
<dbReference type="PATRIC" id="fig|35841.6.peg.4037"/>
<keyword evidence="3 6" id="KW-0812">Transmembrane</keyword>
<comment type="subcellular location">
    <subcellularLocation>
        <location evidence="1">Cell membrane</location>
        <topology evidence="1">Multi-pass membrane protein</topology>
    </subcellularLocation>
</comment>
<dbReference type="InterPro" id="IPR039072">
    <property type="entry name" value="ATP_synth_I_Bacilli"/>
</dbReference>
<dbReference type="GO" id="GO:0005886">
    <property type="term" value="C:plasma membrane"/>
    <property type="evidence" value="ECO:0007669"/>
    <property type="project" value="UniProtKB-SubCell"/>
</dbReference>
<evidence type="ECO:0000256" key="4">
    <source>
        <dbReference type="ARBA" id="ARBA00022989"/>
    </source>
</evidence>
<evidence type="ECO:0000313" key="9">
    <source>
        <dbReference type="Proteomes" id="UP000032076"/>
    </source>
</evidence>
<feature type="transmembrane region" description="Helical" evidence="6">
    <location>
        <begin position="74"/>
        <end position="91"/>
    </location>
</feature>
<dbReference type="Proteomes" id="UP000040576">
    <property type="component" value="Unassembled WGS sequence"/>
</dbReference>
<keyword evidence="4 6" id="KW-1133">Transmembrane helix</keyword>
<feature type="transmembrane region" description="Helical" evidence="6">
    <location>
        <begin position="12"/>
        <end position="28"/>
    </location>
</feature>
<keyword evidence="2" id="KW-1003">Cell membrane</keyword>
<dbReference type="EMBL" id="JXLU01000136">
    <property type="protein sequence ID" value="KIO70934.1"/>
    <property type="molecule type" value="Genomic_DNA"/>
</dbReference>
<dbReference type="Proteomes" id="UP000032076">
    <property type="component" value="Unassembled WGS sequence"/>
</dbReference>
<evidence type="ECO:0000313" key="10">
    <source>
        <dbReference type="Proteomes" id="UP000040576"/>
    </source>
</evidence>
<feature type="transmembrane region" description="Helical" evidence="6">
    <location>
        <begin position="97"/>
        <end position="120"/>
    </location>
</feature>
<reference evidence="8 9" key="2">
    <citation type="submission" date="2015-01" db="EMBL/GenBank/DDBJ databases">
        <title>Draft Genome Sequences of Four Bacillus thermoamylovorans Strains, Isolated From Food Products.</title>
        <authorList>
            <person name="Krawcyk A.O."/>
            <person name="Berendsen E.M."/>
            <person name="Eijlander R.T."/>
            <person name="de Jong A."/>
            <person name="Wells-Bennik M."/>
            <person name="Kuipers O.P."/>
        </authorList>
    </citation>
    <scope>NUCLEOTIDE SEQUENCE [LARGE SCALE GENOMIC DNA]</scope>
    <source>
        <strain evidence="8 9">B4167</strain>
    </source>
</reference>
<protein>
    <recommendedName>
        <fullName evidence="11">ATP synthase subunit I</fullName>
    </recommendedName>
</protein>